<keyword evidence="2" id="KW-1185">Reference proteome</keyword>
<gene>
    <name evidence="1" type="ORF">QLS71_012245</name>
</gene>
<dbReference type="KEGG" id="mlil:QLS71_012245"/>
<dbReference type="Proteomes" id="UP001224325">
    <property type="component" value="Chromosome"/>
</dbReference>
<dbReference type="AlphaFoldDB" id="A0AAU7EBU5"/>
<reference evidence="1" key="1">
    <citation type="submission" date="2024-04" db="EMBL/GenBank/DDBJ databases">
        <title>Mariniflexile litorale, isolated from the shallow sediments of the Sea of Japan.</title>
        <authorList>
            <person name="Romanenko L."/>
            <person name="Isaeva M."/>
        </authorList>
    </citation>
    <scope>NUCLEOTIDE SEQUENCE [LARGE SCALE GENOMIC DNA]</scope>
    <source>
        <strain evidence="1">KMM 9835</strain>
    </source>
</reference>
<organism evidence="1 2">
    <name type="scientific">Mariniflexile litorale</name>
    <dbReference type="NCBI Taxonomy" id="3045158"/>
    <lineage>
        <taxon>Bacteria</taxon>
        <taxon>Pseudomonadati</taxon>
        <taxon>Bacteroidota</taxon>
        <taxon>Flavobacteriia</taxon>
        <taxon>Flavobacteriales</taxon>
        <taxon>Flavobacteriaceae</taxon>
        <taxon>Mariniflexile</taxon>
    </lineage>
</organism>
<name>A0AAU7EBU5_9FLAO</name>
<proteinExistence type="predicted"/>
<evidence type="ECO:0000313" key="1">
    <source>
        <dbReference type="EMBL" id="XBL13095.1"/>
    </source>
</evidence>
<protein>
    <submittedName>
        <fullName evidence="1">Uncharacterized protein</fullName>
    </submittedName>
</protein>
<accession>A0AAU7EBU5</accession>
<evidence type="ECO:0000313" key="2">
    <source>
        <dbReference type="Proteomes" id="UP001224325"/>
    </source>
</evidence>
<dbReference type="RefSeq" id="WP_308993872.1">
    <property type="nucleotide sequence ID" value="NZ_CP155618.1"/>
</dbReference>
<dbReference type="EMBL" id="CP155618">
    <property type="protein sequence ID" value="XBL13095.1"/>
    <property type="molecule type" value="Genomic_DNA"/>
</dbReference>
<sequence>MATPGEKLAASLQILRKIQEEQNAKSIQQVETNNKPWWKIW</sequence>